<feature type="signal peptide" evidence="2">
    <location>
        <begin position="1"/>
        <end position="21"/>
    </location>
</feature>
<evidence type="ECO:0000313" key="4">
    <source>
        <dbReference type="Proteomes" id="UP000241074"/>
    </source>
</evidence>
<name>A0A2P1PMG1_9GAMM</name>
<dbReference type="EMBL" id="CP027860">
    <property type="protein sequence ID" value="AVP96028.1"/>
    <property type="molecule type" value="Genomic_DNA"/>
</dbReference>
<proteinExistence type="predicted"/>
<keyword evidence="4" id="KW-1185">Reference proteome</keyword>
<dbReference type="AlphaFoldDB" id="A0A2P1PMG1"/>
<organism evidence="3 4">
    <name type="scientific">Ahniella affigens</name>
    <dbReference type="NCBI Taxonomy" id="2021234"/>
    <lineage>
        <taxon>Bacteria</taxon>
        <taxon>Pseudomonadati</taxon>
        <taxon>Pseudomonadota</taxon>
        <taxon>Gammaproteobacteria</taxon>
        <taxon>Lysobacterales</taxon>
        <taxon>Rhodanobacteraceae</taxon>
        <taxon>Ahniella</taxon>
    </lineage>
</organism>
<dbReference type="Proteomes" id="UP000241074">
    <property type="component" value="Chromosome"/>
</dbReference>
<dbReference type="Gene3D" id="2.60.40.10">
    <property type="entry name" value="Immunoglobulins"/>
    <property type="match status" value="1"/>
</dbReference>
<feature type="chain" id="PRO_5015137975" description="Abnormal spindle-like microcephaly-associated protein ASH domain-containing protein" evidence="2">
    <location>
        <begin position="22"/>
        <end position="681"/>
    </location>
</feature>
<sequence>MKLSARCSAILLLVGAGGASAGTFTFPNTVVTPGAPLETVDIFFAGDGDTQDAGVDLDTPADVTLSAGVVLVAGSICSNVDANTVRIVPPSGAGTPLTSTSTAYCRFSVDSSAVPGPGVDRTLVLSPGGLNDCTGNVNSGPCTFTSGTLQIRAGAQVGPTVTYTPAPNAAPATVTFGAAGSIGGTTTSNVAVSGAGGSNGGNTTIDQCQLATGTGVSFVAFTNMVCTNGGSCTDGTDANITATCTATNAQQTGTFTCRERRQNEAAPGDGTVVTTTQTWGFTCPAANVNPTITPATASGSNVNTSTVGQGQTSTATFSFTPSGGSGTGSSTVTGCTIAAPFSIVPANPTLTFTGSGTTAQSFNVTCTAGAAAQGPQALACTVGGAAYSVNVTCPAGLPVAAPIMTADPVEDADDTSDASAEVTFSAPLGLAGNSTSTINLDVSGGIDDATGTAETVAITGCAISNNGTGNISITTPPAATAFGTGDPAGDVDTSIGLRCNGNAAATTALLTCTVNSVASGTTTPDTRIWDIACPAAVTAPEVSTNPASPGVINVQGQPGNSVAATVAFTNTGDAPLTVDTCTATTDDPNITFTPPASPIAINGGTGSLDFSCTAPTLNATITETVTCNTNDADEATVSFTLNCTGANLLPIPAINGLGKALMAALIIGLGLIGLGLRRQTA</sequence>
<evidence type="ECO:0000256" key="2">
    <source>
        <dbReference type="SAM" id="SignalP"/>
    </source>
</evidence>
<dbReference type="OrthoDB" id="826619at2"/>
<feature type="transmembrane region" description="Helical" evidence="1">
    <location>
        <begin position="657"/>
        <end position="676"/>
    </location>
</feature>
<evidence type="ECO:0008006" key="5">
    <source>
        <dbReference type="Google" id="ProtNLM"/>
    </source>
</evidence>
<keyword evidence="1" id="KW-1133">Transmembrane helix</keyword>
<protein>
    <recommendedName>
        <fullName evidence="5">Abnormal spindle-like microcephaly-associated protein ASH domain-containing protein</fullName>
    </recommendedName>
</protein>
<reference evidence="3 4" key="1">
    <citation type="submission" date="2018-03" db="EMBL/GenBank/DDBJ databases">
        <title>Ahniella affigens gen. nov., sp. nov., a gammaproteobacterium isolated from sandy soil near a stream.</title>
        <authorList>
            <person name="Ko Y."/>
            <person name="Kim J.-H."/>
        </authorList>
    </citation>
    <scope>NUCLEOTIDE SEQUENCE [LARGE SCALE GENOMIC DNA]</scope>
    <source>
        <strain evidence="3 4">D13</strain>
    </source>
</reference>
<accession>A0A2P1PMG1</accession>
<keyword evidence="1" id="KW-0812">Transmembrane</keyword>
<gene>
    <name evidence="3" type="ORF">C7S18_01945</name>
</gene>
<keyword evidence="1" id="KW-0472">Membrane</keyword>
<dbReference type="InterPro" id="IPR013783">
    <property type="entry name" value="Ig-like_fold"/>
</dbReference>
<reference evidence="3 4" key="2">
    <citation type="submission" date="2018-03" db="EMBL/GenBank/DDBJ databases">
        <authorList>
            <person name="Keele B.F."/>
        </authorList>
    </citation>
    <scope>NUCLEOTIDE SEQUENCE [LARGE SCALE GENOMIC DNA]</scope>
    <source>
        <strain evidence="3 4">D13</strain>
    </source>
</reference>
<dbReference type="RefSeq" id="WP_106889957.1">
    <property type="nucleotide sequence ID" value="NZ_CP027860.1"/>
</dbReference>
<evidence type="ECO:0000256" key="1">
    <source>
        <dbReference type="SAM" id="Phobius"/>
    </source>
</evidence>
<evidence type="ECO:0000313" key="3">
    <source>
        <dbReference type="EMBL" id="AVP96028.1"/>
    </source>
</evidence>
<keyword evidence="2" id="KW-0732">Signal</keyword>
<dbReference type="KEGG" id="xba:C7S18_01945"/>